<dbReference type="InterPro" id="IPR011010">
    <property type="entry name" value="DNA_brk_join_enz"/>
</dbReference>
<evidence type="ECO:0000259" key="5">
    <source>
        <dbReference type="PROSITE" id="PS51898"/>
    </source>
</evidence>
<keyword evidence="3" id="KW-0233">DNA recombination</keyword>
<dbReference type="InterPro" id="IPR050090">
    <property type="entry name" value="Tyrosine_recombinase_XerCD"/>
</dbReference>
<evidence type="ECO:0000313" key="7">
    <source>
        <dbReference type="EMBL" id="PRY24952.1"/>
    </source>
</evidence>
<dbReference type="PANTHER" id="PTHR30349">
    <property type="entry name" value="PHAGE INTEGRASE-RELATED"/>
    <property type="match status" value="1"/>
</dbReference>
<feature type="domain" description="Tyr recombinase" evidence="5">
    <location>
        <begin position="355"/>
        <end position="540"/>
    </location>
</feature>
<evidence type="ECO:0000256" key="4">
    <source>
        <dbReference type="PROSITE-ProRule" id="PRU01248"/>
    </source>
</evidence>
<dbReference type="PROSITE" id="PS51898">
    <property type="entry name" value="TYR_RECOMBINASE"/>
    <property type="match status" value="1"/>
</dbReference>
<name>A0A2T0RUZ9_9RHOB</name>
<dbReference type="InterPro" id="IPR002104">
    <property type="entry name" value="Integrase_catalytic"/>
</dbReference>
<proteinExistence type="predicted"/>
<dbReference type="RefSeq" id="WP_106203896.1">
    <property type="nucleotide sequence ID" value="NZ_PVTD01000002.1"/>
</dbReference>
<organism evidence="7 8">
    <name type="scientific">Aliiruegeria haliotis</name>
    <dbReference type="NCBI Taxonomy" id="1280846"/>
    <lineage>
        <taxon>Bacteria</taxon>
        <taxon>Pseudomonadati</taxon>
        <taxon>Pseudomonadota</taxon>
        <taxon>Alphaproteobacteria</taxon>
        <taxon>Rhodobacterales</taxon>
        <taxon>Roseobacteraceae</taxon>
        <taxon>Aliiruegeria</taxon>
    </lineage>
</organism>
<dbReference type="GO" id="GO:0003677">
    <property type="term" value="F:DNA binding"/>
    <property type="evidence" value="ECO:0007669"/>
    <property type="project" value="UniProtKB-UniRule"/>
</dbReference>
<comment type="caution">
    <text evidence="7">The sequence shown here is derived from an EMBL/GenBank/DDBJ whole genome shotgun (WGS) entry which is preliminary data.</text>
</comment>
<reference evidence="7 8" key="1">
    <citation type="submission" date="2018-03" db="EMBL/GenBank/DDBJ databases">
        <title>Genomic Encyclopedia of Archaeal and Bacterial Type Strains, Phase II (KMG-II): from individual species to whole genera.</title>
        <authorList>
            <person name="Goeker M."/>
        </authorList>
    </citation>
    <scope>NUCLEOTIDE SEQUENCE [LARGE SCALE GENOMIC DNA]</scope>
    <source>
        <strain evidence="7 8">DSM 29328</strain>
    </source>
</reference>
<evidence type="ECO:0000256" key="3">
    <source>
        <dbReference type="ARBA" id="ARBA00023172"/>
    </source>
</evidence>
<dbReference type="SUPFAM" id="SSF56349">
    <property type="entry name" value="DNA breaking-rejoining enzymes"/>
    <property type="match status" value="1"/>
</dbReference>
<feature type="domain" description="Core-binding (CB)" evidence="6">
    <location>
        <begin position="253"/>
        <end position="330"/>
    </location>
</feature>
<dbReference type="PANTHER" id="PTHR30349:SF84">
    <property type="entry name" value="PHAGE-RELATED INTEGRASE"/>
    <property type="match status" value="1"/>
</dbReference>
<accession>A0A2T0RUZ9</accession>
<dbReference type="InterPro" id="IPR025269">
    <property type="entry name" value="SAM-like_dom"/>
</dbReference>
<dbReference type="InterPro" id="IPR013762">
    <property type="entry name" value="Integrase-like_cat_sf"/>
</dbReference>
<keyword evidence="2 4" id="KW-0238">DNA-binding</keyword>
<dbReference type="InterPro" id="IPR044068">
    <property type="entry name" value="CB"/>
</dbReference>
<dbReference type="PROSITE" id="PS51900">
    <property type="entry name" value="CB"/>
    <property type="match status" value="1"/>
</dbReference>
<dbReference type="Pfam" id="PF13102">
    <property type="entry name" value="Phage_int_SAM_5"/>
    <property type="match status" value="1"/>
</dbReference>
<dbReference type="Proteomes" id="UP000239480">
    <property type="component" value="Unassembled WGS sequence"/>
</dbReference>
<sequence>MTQQKIRYLTPGNDRNFYYQRKVPKALVPVLKMSRWYIPLGDDFETAKDRITDLKREHNAMIAAAKADPDYATKIRREAEGTQRAKRAKKAEPLQEFMTQVESGIIDCYAARAELAFQQALAEERGPEWKHTTGFLADLKSLREPWVEMTTHSPRETPVSEQEAEAALDKHDDLIPRDVRQRWRSIMVGSTANHRLTRIEPISDSEYCDRLQEHLDTFFTPNNAPTDEEERMEWDLFKMRIERLIAANAQDPDRLSAVFERFLRFNAIRTEDKYRRSFRQFTDEVGDIPISHVTTKMLREYRDQMFNRGVKLASVKAAFSPIKSLFRYACDEEIVDLDPTSAVTFPREKRGISEVKHLPFSPDEMVRILDTIDDRWMHNVRYLSKDRAAALRQAVRAMAFTACRSKEILTLEPGDVTDTAIHIRVSKTESSTRYIPVHPEISDFPAFVRSGGLKCLQTAEKDPVSPVRHNFIRIIRKIMDPPILEPRKSLYSFRATFQDALRRAGAPEDVRKAVLGHSTPGAMSHYDSGPEFDDLTKWVHAADPRTS</sequence>
<dbReference type="AlphaFoldDB" id="A0A2T0RUZ9"/>
<dbReference type="GO" id="GO:0006310">
    <property type="term" value="P:DNA recombination"/>
    <property type="evidence" value="ECO:0007669"/>
    <property type="project" value="UniProtKB-KW"/>
</dbReference>
<dbReference type="Gene3D" id="1.10.443.10">
    <property type="entry name" value="Intergrase catalytic core"/>
    <property type="match status" value="1"/>
</dbReference>
<evidence type="ECO:0000313" key="8">
    <source>
        <dbReference type="Proteomes" id="UP000239480"/>
    </source>
</evidence>
<gene>
    <name evidence="7" type="ORF">CLV78_102125</name>
</gene>
<dbReference type="OrthoDB" id="7812029at2"/>
<evidence type="ECO:0000256" key="2">
    <source>
        <dbReference type="ARBA" id="ARBA00023125"/>
    </source>
</evidence>
<evidence type="ECO:0000256" key="1">
    <source>
        <dbReference type="ARBA" id="ARBA00022908"/>
    </source>
</evidence>
<dbReference type="InterPro" id="IPR010998">
    <property type="entry name" value="Integrase_recombinase_N"/>
</dbReference>
<keyword evidence="8" id="KW-1185">Reference proteome</keyword>
<evidence type="ECO:0000259" key="6">
    <source>
        <dbReference type="PROSITE" id="PS51900"/>
    </source>
</evidence>
<protein>
    <submittedName>
        <fullName evidence="7">Site-specific recombinase XerD</fullName>
    </submittedName>
</protein>
<dbReference type="Gene3D" id="1.10.150.130">
    <property type="match status" value="1"/>
</dbReference>
<dbReference type="GO" id="GO:0015074">
    <property type="term" value="P:DNA integration"/>
    <property type="evidence" value="ECO:0007669"/>
    <property type="project" value="UniProtKB-KW"/>
</dbReference>
<dbReference type="EMBL" id="PVTD01000002">
    <property type="protein sequence ID" value="PRY24952.1"/>
    <property type="molecule type" value="Genomic_DNA"/>
</dbReference>
<keyword evidence="1" id="KW-0229">DNA integration</keyword>